<keyword evidence="11" id="KW-1185">Reference proteome</keyword>
<organism evidence="10 11">
    <name type="scientific">Saponaria officinalis</name>
    <name type="common">Common soapwort</name>
    <name type="synonym">Lychnis saponaria</name>
    <dbReference type="NCBI Taxonomy" id="3572"/>
    <lineage>
        <taxon>Eukaryota</taxon>
        <taxon>Viridiplantae</taxon>
        <taxon>Streptophyta</taxon>
        <taxon>Embryophyta</taxon>
        <taxon>Tracheophyta</taxon>
        <taxon>Spermatophyta</taxon>
        <taxon>Magnoliopsida</taxon>
        <taxon>eudicotyledons</taxon>
        <taxon>Gunneridae</taxon>
        <taxon>Pentapetalae</taxon>
        <taxon>Caryophyllales</taxon>
        <taxon>Caryophyllaceae</taxon>
        <taxon>Caryophylleae</taxon>
        <taxon>Saponaria</taxon>
    </lineage>
</organism>
<dbReference type="GO" id="GO:0016413">
    <property type="term" value="F:O-acetyltransferase activity"/>
    <property type="evidence" value="ECO:0007669"/>
    <property type="project" value="InterPro"/>
</dbReference>
<comment type="similarity">
    <text evidence="2">Belongs to the PC-esterase family. TBL subfamily.</text>
</comment>
<evidence type="ECO:0000256" key="4">
    <source>
        <dbReference type="ARBA" id="ARBA00022968"/>
    </source>
</evidence>
<evidence type="ECO:0000259" key="9">
    <source>
        <dbReference type="Pfam" id="PF14416"/>
    </source>
</evidence>
<dbReference type="GO" id="GO:0005794">
    <property type="term" value="C:Golgi apparatus"/>
    <property type="evidence" value="ECO:0007669"/>
    <property type="project" value="TreeGrafter"/>
</dbReference>
<dbReference type="Proteomes" id="UP001443914">
    <property type="component" value="Unassembled WGS sequence"/>
</dbReference>
<accession>A0AAW1IGE4</accession>
<name>A0AAW1IGE4_SAPOF</name>
<evidence type="ECO:0000313" key="11">
    <source>
        <dbReference type="Proteomes" id="UP001443914"/>
    </source>
</evidence>
<feature type="domain" description="Trichome birefringence-like C-terminal" evidence="8">
    <location>
        <begin position="83"/>
        <end position="348"/>
    </location>
</feature>
<comment type="caution">
    <text evidence="10">The sequence shown here is derived from an EMBL/GenBank/DDBJ whole genome shotgun (WGS) entry which is preliminary data.</text>
</comment>
<feature type="transmembrane region" description="Helical" evidence="7">
    <location>
        <begin position="7"/>
        <end position="25"/>
    </location>
</feature>
<reference evidence="10" key="1">
    <citation type="submission" date="2024-03" db="EMBL/GenBank/DDBJ databases">
        <title>WGS assembly of Saponaria officinalis var. Norfolk2.</title>
        <authorList>
            <person name="Jenkins J."/>
            <person name="Shu S."/>
            <person name="Grimwood J."/>
            <person name="Barry K."/>
            <person name="Goodstein D."/>
            <person name="Schmutz J."/>
            <person name="Leebens-Mack J."/>
            <person name="Osbourn A."/>
        </authorList>
    </citation>
    <scope>NUCLEOTIDE SEQUENCE [LARGE SCALE GENOMIC DNA]</scope>
    <source>
        <strain evidence="10">JIC</strain>
    </source>
</reference>
<gene>
    <name evidence="10" type="ORF">RND81_09G007400</name>
</gene>
<dbReference type="EMBL" id="JBDFQZ010000009">
    <property type="protein sequence ID" value="KAK9688735.1"/>
    <property type="molecule type" value="Genomic_DNA"/>
</dbReference>
<dbReference type="InterPro" id="IPR029962">
    <property type="entry name" value="TBL"/>
</dbReference>
<evidence type="ECO:0000256" key="1">
    <source>
        <dbReference type="ARBA" id="ARBA00004167"/>
    </source>
</evidence>
<evidence type="ECO:0008006" key="12">
    <source>
        <dbReference type="Google" id="ProtNLM"/>
    </source>
</evidence>
<evidence type="ECO:0000256" key="6">
    <source>
        <dbReference type="ARBA" id="ARBA00023136"/>
    </source>
</evidence>
<evidence type="ECO:0000256" key="7">
    <source>
        <dbReference type="SAM" id="Phobius"/>
    </source>
</evidence>
<keyword evidence="4" id="KW-0735">Signal-anchor</keyword>
<keyword evidence="5 7" id="KW-1133">Transmembrane helix</keyword>
<dbReference type="PANTHER" id="PTHR32285:SF372">
    <property type="entry name" value="PROTEIN TRICHOME BIREFRINGENCE-LIKE 43"/>
    <property type="match status" value="1"/>
</dbReference>
<dbReference type="PANTHER" id="PTHR32285">
    <property type="entry name" value="PROTEIN TRICHOME BIREFRINGENCE-LIKE 9-RELATED"/>
    <property type="match status" value="1"/>
</dbReference>
<feature type="domain" description="Trichome birefringence-like N-terminal" evidence="9">
    <location>
        <begin position="31"/>
        <end position="82"/>
    </location>
</feature>
<evidence type="ECO:0000256" key="3">
    <source>
        <dbReference type="ARBA" id="ARBA00022692"/>
    </source>
</evidence>
<dbReference type="AlphaFoldDB" id="A0AAW1IGE4"/>
<proteinExistence type="inferred from homology"/>
<dbReference type="Pfam" id="PF13839">
    <property type="entry name" value="PC-Esterase"/>
    <property type="match status" value="1"/>
</dbReference>
<dbReference type="GO" id="GO:0016020">
    <property type="term" value="C:membrane"/>
    <property type="evidence" value="ECO:0007669"/>
    <property type="project" value="UniProtKB-SubCell"/>
</dbReference>
<dbReference type="InterPro" id="IPR025846">
    <property type="entry name" value="TBL_N"/>
</dbReference>
<keyword evidence="3 7" id="KW-0812">Transmembrane</keyword>
<comment type="subcellular location">
    <subcellularLocation>
        <location evidence="1">Membrane</location>
        <topology evidence="1">Single-pass membrane protein</topology>
    </subcellularLocation>
</comment>
<keyword evidence="6 7" id="KW-0472">Membrane</keyword>
<protein>
    <recommendedName>
        <fullName evidence="12">Trichome birefringence-like N-terminal domain-containing protein</fullName>
    </recommendedName>
</protein>
<evidence type="ECO:0000256" key="2">
    <source>
        <dbReference type="ARBA" id="ARBA00007727"/>
    </source>
</evidence>
<evidence type="ECO:0000256" key="5">
    <source>
        <dbReference type="ARBA" id="ARBA00022989"/>
    </source>
</evidence>
<dbReference type="InterPro" id="IPR026057">
    <property type="entry name" value="TBL_C"/>
</dbReference>
<sequence>MGNLRNYIKPIIIWFMLAIISSLLINESNCCNLFEGSWVVDVHSPIYDSSVCPFIREQFDCQKNGRPDKFYLKYKWQPNGCDLTRFDAREFLRKYTGKKIIFVGDSLSLNQWQSLTCILHAANPTAKYTFVEHKPIYHFEFPEYKLSIDMEWHQFLVDIDQQKEGRVLKLDSIKGGDAWKAYDLLIFDSWHWWFYKPPEQPWDVMELGGKIFKDMDRTQAFQIAMKTWANWVEYQVDHSKTKVAYQGISASHYHGSDFGKPGAQGCSGEMTPVSGSTSPTTPSPGRDIIHNIFATMKNPPLFLDISLLTQLRPDAHPKAYTGPQHTGTDCTHWCLAGVPDYWNLLLFASI</sequence>
<dbReference type="Pfam" id="PF14416">
    <property type="entry name" value="PMR5N"/>
    <property type="match status" value="1"/>
</dbReference>
<evidence type="ECO:0000259" key="8">
    <source>
        <dbReference type="Pfam" id="PF13839"/>
    </source>
</evidence>
<evidence type="ECO:0000313" key="10">
    <source>
        <dbReference type="EMBL" id="KAK9688735.1"/>
    </source>
</evidence>